<dbReference type="EMBL" id="JI171899">
    <property type="protein sequence ID" value="ADY45452.1"/>
    <property type="molecule type" value="mRNA"/>
</dbReference>
<sequence length="464" mass="53561">MHTSSSSSSSIPKPSFDPGDIVNGTWKVRRELGCGGCGIVYEVELIRGARAGLRAAMKAETIDASHKYSETLSAEALVLRRMQRSPHFCRLYLAGKCSPDCNVIVMSLVGRTLSWLRRQNPSQRFTLSTSLRLALQCIEAVEHLHSMGIIHRDVKGSNFAIGQQNLRRVVHMIDFGFARLYLKKEATTGELDHRPPRKRAPYLGTDRYCSIHVHKREEQGRRDDLWSFLYMIVEFVVGELPWRSSSYRKLLAKKSRGGEHLLKDCPIEFYKIYDHIRRLGYMDRPNYQLIRRTINEICKRRNFSIEDPFDWEEGGRYHKEYLRTIEQLEKENQRNLGKGTEATTLKQEELETVYSSADLSCEHSDAPTARDSVSGRSKERRASKDLSSIYRLLHRYPYIPASNSALSEWSDDGTHFDEETASFADTDSRNARPTSERESWTKEMKKHERITGSRTSSPSLRYWH</sequence>
<dbReference type="AlphaFoldDB" id="F1L5P8"/>
<protein>
    <submittedName>
        <fullName evidence="3">Tau-tubulin kinase 1</fullName>
    </submittedName>
</protein>
<evidence type="ECO:0000256" key="1">
    <source>
        <dbReference type="SAM" id="MobiDB-lite"/>
    </source>
</evidence>
<dbReference type="PANTHER" id="PTHR11909">
    <property type="entry name" value="CASEIN KINASE-RELATED"/>
    <property type="match status" value="1"/>
</dbReference>
<feature type="region of interest" description="Disordered" evidence="1">
    <location>
        <begin position="420"/>
        <end position="464"/>
    </location>
</feature>
<reference evidence="3" key="1">
    <citation type="journal article" date="2011" name="Genome Res.">
        <title>Deep small RNA sequencing from the nematode Ascaris reveals conservation, functional diversification, and novel developmental profiles.</title>
        <authorList>
            <person name="Wang J."/>
            <person name="Czech B."/>
            <person name="Crunk A."/>
            <person name="Wallace A."/>
            <person name="Mitreva M."/>
            <person name="Hannon G.J."/>
            <person name="Davis R.E."/>
        </authorList>
    </citation>
    <scope>NUCLEOTIDE SEQUENCE</scope>
</reference>
<dbReference type="InterPro" id="IPR000719">
    <property type="entry name" value="Prot_kinase_dom"/>
</dbReference>
<dbReference type="GO" id="GO:0004672">
    <property type="term" value="F:protein kinase activity"/>
    <property type="evidence" value="ECO:0007669"/>
    <property type="project" value="InterPro"/>
</dbReference>
<organism evidence="3">
    <name type="scientific">Ascaris suum</name>
    <name type="common">Pig roundworm</name>
    <name type="synonym">Ascaris lumbricoides</name>
    <dbReference type="NCBI Taxonomy" id="6253"/>
    <lineage>
        <taxon>Eukaryota</taxon>
        <taxon>Metazoa</taxon>
        <taxon>Ecdysozoa</taxon>
        <taxon>Nematoda</taxon>
        <taxon>Chromadorea</taxon>
        <taxon>Rhabditida</taxon>
        <taxon>Spirurina</taxon>
        <taxon>Ascaridomorpha</taxon>
        <taxon>Ascaridoidea</taxon>
        <taxon>Ascarididae</taxon>
        <taxon>Ascaris</taxon>
    </lineage>
</organism>
<evidence type="ECO:0000259" key="2">
    <source>
        <dbReference type="PROSITE" id="PS50011"/>
    </source>
</evidence>
<feature type="domain" description="Protein kinase" evidence="2">
    <location>
        <begin position="26"/>
        <end position="298"/>
    </location>
</feature>
<dbReference type="InterPro" id="IPR050235">
    <property type="entry name" value="CK1_Ser-Thr_kinase"/>
</dbReference>
<dbReference type="Gene3D" id="1.10.510.10">
    <property type="entry name" value="Transferase(Phosphotransferase) domain 1"/>
    <property type="match status" value="1"/>
</dbReference>
<dbReference type="PROSITE" id="PS50011">
    <property type="entry name" value="PROTEIN_KINASE_DOM"/>
    <property type="match status" value="1"/>
</dbReference>
<proteinExistence type="evidence at transcript level"/>
<dbReference type="InterPro" id="IPR011009">
    <property type="entry name" value="Kinase-like_dom_sf"/>
</dbReference>
<keyword evidence="3" id="KW-0808">Transferase</keyword>
<feature type="compositionally biased region" description="Basic and acidic residues" evidence="1">
    <location>
        <begin position="426"/>
        <end position="451"/>
    </location>
</feature>
<accession>F1L5P8</accession>
<dbReference type="SMART" id="SM00220">
    <property type="entry name" value="S_TKc"/>
    <property type="match status" value="1"/>
</dbReference>
<dbReference type="FunFam" id="1.10.510.10:FF:001002">
    <property type="entry name" value="Protein CBG10779"/>
    <property type="match status" value="1"/>
</dbReference>
<name>F1L5P8_ASCSU</name>
<dbReference type="Pfam" id="PF00069">
    <property type="entry name" value="Pkinase"/>
    <property type="match status" value="1"/>
</dbReference>
<keyword evidence="3" id="KW-0418">Kinase</keyword>
<feature type="compositionally biased region" description="Polar residues" evidence="1">
    <location>
        <begin position="452"/>
        <end position="464"/>
    </location>
</feature>
<dbReference type="GO" id="GO:0005524">
    <property type="term" value="F:ATP binding"/>
    <property type="evidence" value="ECO:0007669"/>
    <property type="project" value="InterPro"/>
</dbReference>
<evidence type="ECO:0000313" key="3">
    <source>
        <dbReference type="EMBL" id="ADY45452.1"/>
    </source>
</evidence>
<feature type="region of interest" description="Disordered" evidence="1">
    <location>
        <begin position="356"/>
        <end position="380"/>
    </location>
</feature>
<dbReference type="SUPFAM" id="SSF56112">
    <property type="entry name" value="Protein kinase-like (PK-like)"/>
    <property type="match status" value="1"/>
</dbReference>